<protein>
    <recommendedName>
        <fullName evidence="3">Low temperature-induced protein</fullName>
    </recommendedName>
</protein>
<comment type="caution">
    <text evidence="2">The sequence shown here is derived from an EMBL/GenBank/DDBJ whole genome shotgun (WGS) entry which is preliminary data.</text>
</comment>
<accession>A0A7C3PH78</accession>
<dbReference type="EMBL" id="DSRU01000241">
    <property type="protein sequence ID" value="HFM99379.1"/>
    <property type="molecule type" value="Genomic_DNA"/>
</dbReference>
<dbReference type="AlphaFoldDB" id="A0A7C3PH78"/>
<feature type="region of interest" description="Disordered" evidence="1">
    <location>
        <begin position="37"/>
        <end position="82"/>
    </location>
</feature>
<sequence length="109" mass="12353">MRFINILRPVRVLIVAFICTILFVTNSLPALADTYRSQPTEGEAQLKETYRNSERTLQNPPKDLKEAAKRSNEGLNEVQGDADIDKMEYSEKGVAIKDKIEKALEKVTK</sequence>
<organism evidence="2">
    <name type="scientific">Oscillatoriales cyanobacterium SpSt-418</name>
    <dbReference type="NCBI Taxonomy" id="2282169"/>
    <lineage>
        <taxon>Bacteria</taxon>
        <taxon>Bacillati</taxon>
        <taxon>Cyanobacteriota</taxon>
        <taxon>Cyanophyceae</taxon>
        <taxon>Oscillatoriophycideae</taxon>
        <taxon>Oscillatoriales</taxon>
    </lineage>
</organism>
<evidence type="ECO:0000313" key="2">
    <source>
        <dbReference type="EMBL" id="HFM99379.1"/>
    </source>
</evidence>
<name>A0A7C3PH78_9CYAN</name>
<reference evidence="2" key="1">
    <citation type="journal article" date="2020" name="mSystems">
        <title>Genome- and Community-Level Interaction Insights into Carbon Utilization and Element Cycling Functions of Hydrothermarchaeota in Hydrothermal Sediment.</title>
        <authorList>
            <person name="Zhou Z."/>
            <person name="Liu Y."/>
            <person name="Xu W."/>
            <person name="Pan J."/>
            <person name="Luo Z.H."/>
            <person name="Li M."/>
        </authorList>
    </citation>
    <scope>NUCLEOTIDE SEQUENCE [LARGE SCALE GENOMIC DNA]</scope>
    <source>
        <strain evidence="2">SpSt-418</strain>
    </source>
</reference>
<feature type="compositionally biased region" description="Basic and acidic residues" evidence="1">
    <location>
        <begin position="62"/>
        <end position="72"/>
    </location>
</feature>
<proteinExistence type="predicted"/>
<feature type="compositionally biased region" description="Basic and acidic residues" evidence="1">
    <location>
        <begin position="44"/>
        <end position="54"/>
    </location>
</feature>
<evidence type="ECO:0000256" key="1">
    <source>
        <dbReference type="SAM" id="MobiDB-lite"/>
    </source>
</evidence>
<gene>
    <name evidence="2" type="ORF">ENR64_16780</name>
</gene>
<evidence type="ECO:0008006" key="3">
    <source>
        <dbReference type="Google" id="ProtNLM"/>
    </source>
</evidence>